<gene>
    <name evidence="2" type="ORF">LVIROSA_LOCUS34152</name>
</gene>
<keyword evidence="3" id="KW-1185">Reference proteome</keyword>
<evidence type="ECO:0000313" key="3">
    <source>
        <dbReference type="Proteomes" id="UP001157418"/>
    </source>
</evidence>
<proteinExistence type="predicted"/>
<dbReference type="EMBL" id="CAKMRJ010005634">
    <property type="protein sequence ID" value="CAH1448621.1"/>
    <property type="molecule type" value="Genomic_DNA"/>
</dbReference>
<protein>
    <submittedName>
        <fullName evidence="2">Uncharacterized protein</fullName>
    </submittedName>
</protein>
<organism evidence="2 3">
    <name type="scientific">Lactuca virosa</name>
    <dbReference type="NCBI Taxonomy" id="75947"/>
    <lineage>
        <taxon>Eukaryota</taxon>
        <taxon>Viridiplantae</taxon>
        <taxon>Streptophyta</taxon>
        <taxon>Embryophyta</taxon>
        <taxon>Tracheophyta</taxon>
        <taxon>Spermatophyta</taxon>
        <taxon>Magnoliopsida</taxon>
        <taxon>eudicotyledons</taxon>
        <taxon>Gunneridae</taxon>
        <taxon>Pentapetalae</taxon>
        <taxon>asterids</taxon>
        <taxon>campanulids</taxon>
        <taxon>Asterales</taxon>
        <taxon>Asteraceae</taxon>
        <taxon>Cichorioideae</taxon>
        <taxon>Cichorieae</taxon>
        <taxon>Lactucinae</taxon>
        <taxon>Lactuca</taxon>
    </lineage>
</organism>
<evidence type="ECO:0000313" key="2">
    <source>
        <dbReference type="EMBL" id="CAH1448621.1"/>
    </source>
</evidence>
<dbReference type="AlphaFoldDB" id="A0AAU9PEL2"/>
<reference evidence="2 3" key="1">
    <citation type="submission" date="2022-01" db="EMBL/GenBank/DDBJ databases">
        <authorList>
            <person name="Xiong W."/>
            <person name="Schranz E."/>
        </authorList>
    </citation>
    <scope>NUCLEOTIDE SEQUENCE [LARGE SCALE GENOMIC DNA]</scope>
</reference>
<feature type="compositionally biased region" description="Basic residues" evidence="1">
    <location>
        <begin position="1"/>
        <end position="22"/>
    </location>
</feature>
<evidence type="ECO:0000256" key="1">
    <source>
        <dbReference type="SAM" id="MobiDB-lite"/>
    </source>
</evidence>
<dbReference type="Proteomes" id="UP001157418">
    <property type="component" value="Unassembled WGS sequence"/>
</dbReference>
<feature type="compositionally biased region" description="Pro residues" evidence="1">
    <location>
        <begin position="25"/>
        <end position="36"/>
    </location>
</feature>
<comment type="caution">
    <text evidence="2">The sequence shown here is derived from an EMBL/GenBank/DDBJ whole genome shotgun (WGS) entry which is preliminary data.</text>
</comment>
<name>A0AAU9PEL2_9ASTR</name>
<accession>A0AAU9PEL2</accession>
<sequence length="104" mass="11357">MPCRQARPKHRPLPPTSLRRRQLPCCPPTSSPPPPAALQQRCSIPPLLSPSSLPPSLLSVSLSCCMKFVIWVDILLTQSSIAGICKGSKYCESALQEMVKYLGI</sequence>
<feature type="region of interest" description="Disordered" evidence="1">
    <location>
        <begin position="1"/>
        <end position="37"/>
    </location>
</feature>